<dbReference type="AlphaFoldDB" id="A0A934TKL1"/>
<dbReference type="NCBIfam" id="NF033788">
    <property type="entry name" value="HTH_metalloreg"/>
    <property type="match status" value="1"/>
</dbReference>
<name>A0A934TKL1_9RHOB</name>
<dbReference type="InterPro" id="IPR001845">
    <property type="entry name" value="HTH_ArsR_DNA-bd_dom"/>
</dbReference>
<sequence length="129" mass="13863">MSGRIDQIFAALADPTRRAILAMLLEDDMAVTDVAEPLPISLAGVSKHLGVLAAAGLISRERRGRVIWCKLEPDALREVSVWLQAFGQVEPVELDAFERFLAAELEAAREALAEAEAEVQAGDATDAPP</sequence>
<dbReference type="PROSITE" id="PS50987">
    <property type="entry name" value="HTH_ARSR_2"/>
    <property type="match status" value="1"/>
</dbReference>
<organism evidence="3 4">
    <name type="scientific">Rhodobaculum claviforme</name>
    <dbReference type="NCBI Taxonomy" id="1549854"/>
    <lineage>
        <taxon>Bacteria</taxon>
        <taxon>Pseudomonadati</taxon>
        <taxon>Pseudomonadota</taxon>
        <taxon>Alphaproteobacteria</taxon>
        <taxon>Rhodobacterales</taxon>
        <taxon>Paracoccaceae</taxon>
        <taxon>Rhodobaculum</taxon>
    </lineage>
</organism>
<dbReference type="GO" id="GO:0003700">
    <property type="term" value="F:DNA-binding transcription factor activity"/>
    <property type="evidence" value="ECO:0007669"/>
    <property type="project" value="InterPro"/>
</dbReference>
<dbReference type="InterPro" id="IPR011991">
    <property type="entry name" value="ArsR-like_HTH"/>
</dbReference>
<keyword evidence="4" id="KW-1185">Reference proteome</keyword>
<dbReference type="InterPro" id="IPR036388">
    <property type="entry name" value="WH-like_DNA-bd_sf"/>
</dbReference>
<reference evidence="3" key="1">
    <citation type="submission" date="2017-05" db="EMBL/GenBank/DDBJ databases">
        <authorList>
            <person name="Imhoff J.F."/>
            <person name="Rahn T."/>
            <person name="Kuenzel S."/>
            <person name="Neulinger S.C."/>
        </authorList>
    </citation>
    <scope>NUCLEOTIDE SEQUENCE</scope>
    <source>
        <strain evidence="3">LMG 28126</strain>
    </source>
</reference>
<dbReference type="SMART" id="SM00418">
    <property type="entry name" value="HTH_ARSR"/>
    <property type="match status" value="1"/>
</dbReference>
<dbReference type="InterPro" id="IPR036390">
    <property type="entry name" value="WH_DNA-bd_sf"/>
</dbReference>
<accession>A0A934TKL1</accession>
<dbReference type="Gene3D" id="1.10.10.10">
    <property type="entry name" value="Winged helix-like DNA-binding domain superfamily/Winged helix DNA-binding domain"/>
    <property type="match status" value="1"/>
</dbReference>
<dbReference type="Proteomes" id="UP000706333">
    <property type="component" value="Unassembled WGS sequence"/>
</dbReference>
<dbReference type="Pfam" id="PF12840">
    <property type="entry name" value="HTH_20"/>
    <property type="match status" value="1"/>
</dbReference>
<keyword evidence="1" id="KW-0175">Coiled coil</keyword>
<gene>
    <name evidence="3" type="ORF">CCR87_05275</name>
</gene>
<dbReference type="PANTHER" id="PTHR38600">
    <property type="entry name" value="TRANSCRIPTIONAL REGULATORY PROTEIN"/>
    <property type="match status" value="1"/>
</dbReference>
<dbReference type="RefSeq" id="WP_201156530.1">
    <property type="nucleotide sequence ID" value="NZ_NHSD01000163.1"/>
</dbReference>
<evidence type="ECO:0000256" key="1">
    <source>
        <dbReference type="SAM" id="Coils"/>
    </source>
</evidence>
<comment type="caution">
    <text evidence="3">The sequence shown here is derived from an EMBL/GenBank/DDBJ whole genome shotgun (WGS) entry which is preliminary data.</text>
</comment>
<protein>
    <submittedName>
        <fullName evidence="3">Transcriptional regulator</fullName>
    </submittedName>
</protein>
<feature type="domain" description="HTH arsR-type" evidence="2">
    <location>
        <begin position="1"/>
        <end position="93"/>
    </location>
</feature>
<dbReference type="PRINTS" id="PR00778">
    <property type="entry name" value="HTHARSR"/>
</dbReference>
<evidence type="ECO:0000259" key="2">
    <source>
        <dbReference type="PROSITE" id="PS50987"/>
    </source>
</evidence>
<proteinExistence type="predicted"/>
<dbReference type="EMBL" id="NHSD01000163">
    <property type="protein sequence ID" value="MBK5926763.1"/>
    <property type="molecule type" value="Genomic_DNA"/>
</dbReference>
<dbReference type="CDD" id="cd00090">
    <property type="entry name" value="HTH_ARSR"/>
    <property type="match status" value="1"/>
</dbReference>
<evidence type="ECO:0000313" key="4">
    <source>
        <dbReference type="Proteomes" id="UP000706333"/>
    </source>
</evidence>
<dbReference type="PANTHER" id="PTHR38600:SF2">
    <property type="entry name" value="SLL0088 PROTEIN"/>
    <property type="match status" value="1"/>
</dbReference>
<evidence type="ECO:0000313" key="3">
    <source>
        <dbReference type="EMBL" id="MBK5926763.1"/>
    </source>
</evidence>
<feature type="coiled-coil region" evidence="1">
    <location>
        <begin position="98"/>
        <end position="125"/>
    </location>
</feature>
<dbReference type="SUPFAM" id="SSF46785">
    <property type="entry name" value="Winged helix' DNA-binding domain"/>
    <property type="match status" value="1"/>
</dbReference>
<reference evidence="3" key="2">
    <citation type="journal article" date="2020" name="Microorganisms">
        <title>Osmotic Adaptation and Compatible Solute Biosynthesis of Phototrophic Bacteria as Revealed from Genome Analyses.</title>
        <authorList>
            <person name="Imhoff J.F."/>
            <person name="Rahn T."/>
            <person name="Kunzel S."/>
            <person name="Keller A."/>
            <person name="Neulinger S.C."/>
        </authorList>
    </citation>
    <scope>NUCLEOTIDE SEQUENCE</scope>
    <source>
        <strain evidence="3">LMG 28126</strain>
    </source>
</reference>